<dbReference type="SUPFAM" id="SSF53474">
    <property type="entry name" value="alpha/beta-Hydrolases"/>
    <property type="match status" value="1"/>
</dbReference>
<keyword evidence="2" id="KW-0442">Lipid degradation</keyword>
<dbReference type="OrthoDB" id="9814760at2"/>
<proteinExistence type="predicted"/>
<dbReference type="RefSeq" id="WP_105737244.1">
    <property type="nucleotide sequence ID" value="NZ_PVBT01000008.1"/>
</dbReference>
<evidence type="ECO:0000256" key="3">
    <source>
        <dbReference type="ARBA" id="ARBA00023098"/>
    </source>
</evidence>
<evidence type="ECO:0008006" key="7">
    <source>
        <dbReference type="Google" id="ProtNLM"/>
    </source>
</evidence>
<name>A0A2S9JBN9_9HYPH</name>
<dbReference type="GO" id="GO:0016042">
    <property type="term" value="P:lipid catabolic process"/>
    <property type="evidence" value="ECO:0007669"/>
    <property type="project" value="UniProtKB-KW"/>
</dbReference>
<protein>
    <recommendedName>
        <fullName evidence="7">Alpha/beta hydrolase</fullName>
    </recommendedName>
</protein>
<feature type="chain" id="PRO_5015553909" description="Alpha/beta hydrolase" evidence="4">
    <location>
        <begin position="35"/>
        <end position="298"/>
    </location>
</feature>
<evidence type="ECO:0000256" key="4">
    <source>
        <dbReference type="SAM" id="SignalP"/>
    </source>
</evidence>
<reference evidence="5 6" key="1">
    <citation type="submission" date="2018-02" db="EMBL/GenBank/DDBJ databases">
        <title>The draft genome of Phyllobacterium myrsinacearum DSM5892.</title>
        <authorList>
            <person name="Li L."/>
            <person name="Liu L."/>
            <person name="Zhang X."/>
            <person name="Wang T."/>
        </authorList>
    </citation>
    <scope>NUCLEOTIDE SEQUENCE [LARGE SCALE GENOMIC DNA]</scope>
    <source>
        <strain evidence="5 6">DSM 5892</strain>
    </source>
</reference>
<dbReference type="AlphaFoldDB" id="A0A2S9JBN9"/>
<sequence>MNTTGKPLTRPRHMRRLIAAFLAAVLAMAGTAFAKDSEAVIGGVPVHVWEPDQRTIARQPVIFFSHGFHGCSTQSKFLMRAFAKAGYIVFAPNHHDATCNNGDQSILDKPQVSLRKPLRWTEATFRNRAEDFRKVITALKGDRQWNSRINWNEMGLAGHSLGGYTVLGMSGAWPGWRIDGVKATLALSPYVGPYLHRDSLRHLEAPVMYQGGTRDIFVTPKVRRPGGGYDLSKGPKYYVEFLGAGHLTWTDLGLFTRTRISEASVAFMDRYVRGKTGDAPLSSLAGRFGVSDFRYEPR</sequence>
<feature type="signal peptide" evidence="4">
    <location>
        <begin position="1"/>
        <end position="34"/>
    </location>
</feature>
<evidence type="ECO:0000313" key="5">
    <source>
        <dbReference type="EMBL" id="PRD50240.1"/>
    </source>
</evidence>
<gene>
    <name evidence="5" type="ORF">C5750_23300</name>
</gene>
<keyword evidence="4" id="KW-0732">Signal</keyword>
<evidence type="ECO:0000256" key="1">
    <source>
        <dbReference type="ARBA" id="ARBA00022801"/>
    </source>
</evidence>
<evidence type="ECO:0000313" key="6">
    <source>
        <dbReference type="Proteomes" id="UP000238563"/>
    </source>
</evidence>
<dbReference type="EMBL" id="PVBT01000008">
    <property type="protein sequence ID" value="PRD50240.1"/>
    <property type="molecule type" value="Genomic_DNA"/>
</dbReference>
<organism evidence="5 6">
    <name type="scientific">Phyllobacterium myrsinacearum</name>
    <dbReference type="NCBI Taxonomy" id="28101"/>
    <lineage>
        <taxon>Bacteria</taxon>
        <taxon>Pseudomonadati</taxon>
        <taxon>Pseudomonadota</taxon>
        <taxon>Alphaproteobacteria</taxon>
        <taxon>Hyphomicrobiales</taxon>
        <taxon>Phyllobacteriaceae</taxon>
        <taxon>Phyllobacterium</taxon>
    </lineage>
</organism>
<dbReference type="Proteomes" id="UP000238563">
    <property type="component" value="Unassembled WGS sequence"/>
</dbReference>
<dbReference type="GO" id="GO:0003847">
    <property type="term" value="F:1-alkyl-2-acetylglycerophosphocholine esterase activity"/>
    <property type="evidence" value="ECO:0007669"/>
    <property type="project" value="TreeGrafter"/>
</dbReference>
<evidence type="ECO:0000256" key="2">
    <source>
        <dbReference type="ARBA" id="ARBA00022963"/>
    </source>
</evidence>
<keyword evidence="1" id="KW-0378">Hydrolase</keyword>
<comment type="caution">
    <text evidence="5">The sequence shown here is derived from an EMBL/GenBank/DDBJ whole genome shotgun (WGS) entry which is preliminary data.</text>
</comment>
<dbReference type="PANTHER" id="PTHR10272">
    <property type="entry name" value="PLATELET-ACTIVATING FACTOR ACETYLHYDROLASE"/>
    <property type="match status" value="1"/>
</dbReference>
<keyword evidence="3" id="KW-0443">Lipid metabolism</keyword>
<dbReference type="Gene3D" id="3.40.50.1820">
    <property type="entry name" value="alpha/beta hydrolase"/>
    <property type="match status" value="1"/>
</dbReference>
<dbReference type="PANTHER" id="PTHR10272:SF0">
    <property type="entry name" value="PLATELET-ACTIVATING FACTOR ACETYLHYDROLASE"/>
    <property type="match status" value="1"/>
</dbReference>
<dbReference type="InterPro" id="IPR029058">
    <property type="entry name" value="AB_hydrolase_fold"/>
</dbReference>
<accession>A0A2S9JBN9</accession>
<keyword evidence="6" id="KW-1185">Reference proteome</keyword>